<accession>A0A382TKX9</accession>
<dbReference type="AlphaFoldDB" id="A0A382TKX9"/>
<dbReference type="InterPro" id="IPR051354">
    <property type="entry name" value="Transposase_27_IS1"/>
</dbReference>
<dbReference type="GO" id="GO:0004803">
    <property type="term" value="F:transposase activity"/>
    <property type="evidence" value="ECO:0007669"/>
    <property type="project" value="InterPro"/>
</dbReference>
<reference evidence="1" key="1">
    <citation type="submission" date="2018-05" db="EMBL/GenBank/DDBJ databases">
        <authorList>
            <person name="Lanie J.A."/>
            <person name="Ng W.-L."/>
            <person name="Kazmierczak K.M."/>
            <person name="Andrzejewski T.M."/>
            <person name="Davidsen T.M."/>
            <person name="Wayne K.J."/>
            <person name="Tettelin H."/>
            <person name="Glass J.I."/>
            <person name="Rusch D."/>
            <person name="Podicherti R."/>
            <person name="Tsui H.-C.T."/>
            <person name="Winkler M.E."/>
        </authorList>
    </citation>
    <scope>NUCLEOTIDE SEQUENCE</scope>
</reference>
<dbReference type="EMBL" id="UINC01137344">
    <property type="protein sequence ID" value="SVD22623.1"/>
    <property type="molecule type" value="Genomic_DNA"/>
</dbReference>
<evidence type="ECO:0000313" key="1">
    <source>
        <dbReference type="EMBL" id="SVD22623.1"/>
    </source>
</evidence>
<protein>
    <recommendedName>
        <fullName evidence="2">IS1 transposase</fullName>
    </recommendedName>
</protein>
<dbReference type="InterPro" id="IPR005063">
    <property type="entry name" value="Transposase_27"/>
</dbReference>
<organism evidence="1">
    <name type="scientific">marine metagenome</name>
    <dbReference type="NCBI Taxonomy" id="408172"/>
    <lineage>
        <taxon>unclassified sequences</taxon>
        <taxon>metagenomes</taxon>
        <taxon>ecological metagenomes</taxon>
    </lineage>
</organism>
<dbReference type="GO" id="GO:0006313">
    <property type="term" value="P:DNA transposition"/>
    <property type="evidence" value="ECO:0007669"/>
    <property type="project" value="InterPro"/>
</dbReference>
<dbReference type="GO" id="GO:0003677">
    <property type="term" value="F:DNA binding"/>
    <property type="evidence" value="ECO:0007669"/>
    <property type="project" value="InterPro"/>
</dbReference>
<name>A0A382TKX9_9ZZZZ</name>
<evidence type="ECO:0008006" key="2">
    <source>
        <dbReference type="Google" id="ProtNLM"/>
    </source>
</evidence>
<dbReference type="PANTHER" id="PTHR33293">
    <property type="entry name" value="INSERTION ELEMENT IS1 1 PROTEIN INSB-RELATED"/>
    <property type="match status" value="1"/>
</dbReference>
<gene>
    <name evidence="1" type="ORF">METZ01_LOCUS375477</name>
</gene>
<sequence>MPRDRHIIGKKHTISIEQDNSNTRHHLGRMTRRTKIVSRSEEMIYLSMTLWYALNTPEIFRDFQKIFISIYN</sequence>
<proteinExistence type="predicted"/>
<dbReference type="Pfam" id="PF03400">
    <property type="entry name" value="DDE_Tnp_IS1"/>
    <property type="match status" value="1"/>
</dbReference>